<evidence type="ECO:0000256" key="2">
    <source>
        <dbReference type="ARBA" id="ARBA00008540"/>
    </source>
</evidence>
<accession>A0AAP6ZWS4</accession>
<evidence type="ECO:0000256" key="4">
    <source>
        <dbReference type="ARBA" id="ARBA00022475"/>
    </source>
</evidence>
<feature type="transmembrane region" description="Helical" evidence="9">
    <location>
        <begin position="283"/>
        <end position="304"/>
    </location>
</feature>
<sequence>MKSLSRTHVFFVGLMLFSLFFGAGNLIFPPILGQQAGDNFVYAIAGFILTGVGLPLLTVIAIALSGRDMQHLAGRVHPKFGILFAVIVYLSIGPSMGIPRVANVAFEMGMRSFVPESLQSSSWVLFAYTFVFFCVVYWLCLNPSKLVVRVGNILTPLLLISIAIMFIAAMMGPLGEVQPAIKEYATSPGFKGFMEGYLTMDTIAALAFGIIVLNAIRDQGVKDKQAITKAAIQAAIIAGIGLSLVYAALGFLGVTSVTAHGYAQNGGQLLTSIVQQLFGQYGLMLLAGIVTLACLTTCIGLVSACSQYFSTLIHRLSYNQIAFIICVLGLLVANLGLNKIISISIPILLVIYPVSIVLIILSLVHRLFGGRRSVYVGALLGTFLISIFDGLKQAHIEFDSIMPWLKQIPLYNEGIGWLVPAIAGGILGYLLGLIWQEERNENEPYITEK</sequence>
<keyword evidence="3 9" id="KW-0813">Transport</keyword>
<evidence type="ECO:0000256" key="3">
    <source>
        <dbReference type="ARBA" id="ARBA00022448"/>
    </source>
</evidence>
<evidence type="ECO:0000256" key="8">
    <source>
        <dbReference type="ARBA" id="ARBA00023136"/>
    </source>
</evidence>
<evidence type="ECO:0000256" key="5">
    <source>
        <dbReference type="ARBA" id="ARBA00022692"/>
    </source>
</evidence>
<dbReference type="PANTHER" id="PTHR30588">
    <property type="entry name" value="BRANCHED-CHAIN AMINO ACID TRANSPORT SYSTEM 2 CARRIER PROTEIN"/>
    <property type="match status" value="1"/>
</dbReference>
<evidence type="ECO:0000256" key="9">
    <source>
        <dbReference type="RuleBase" id="RU362122"/>
    </source>
</evidence>
<dbReference type="Proteomes" id="UP000552038">
    <property type="component" value="Unassembled WGS sequence"/>
</dbReference>
<feature type="transmembrane region" description="Helical" evidence="9">
    <location>
        <begin position="316"/>
        <end position="337"/>
    </location>
</feature>
<comment type="subcellular location">
    <subcellularLocation>
        <location evidence="1 9">Cell membrane</location>
        <topology evidence="1 9">Multi-pass membrane protein</topology>
    </subcellularLocation>
</comment>
<dbReference type="GO" id="GO:0005886">
    <property type="term" value="C:plasma membrane"/>
    <property type="evidence" value="ECO:0007669"/>
    <property type="project" value="UniProtKB-SubCell"/>
</dbReference>
<dbReference type="InterPro" id="IPR004685">
    <property type="entry name" value="Brnchd-chn_aa_trnsp_Livcs"/>
</dbReference>
<dbReference type="Pfam" id="PF05525">
    <property type="entry name" value="Branch_AA_trans"/>
    <property type="match status" value="1"/>
</dbReference>
<dbReference type="NCBIfam" id="TIGR00796">
    <property type="entry name" value="livcs"/>
    <property type="match status" value="1"/>
</dbReference>
<dbReference type="GO" id="GO:0005304">
    <property type="term" value="F:L-valine transmembrane transporter activity"/>
    <property type="evidence" value="ECO:0007669"/>
    <property type="project" value="TreeGrafter"/>
</dbReference>
<comment type="function">
    <text evidence="9">Component of the transport system for branched-chain amino acids.</text>
</comment>
<dbReference type="EMBL" id="JABFOR010000005">
    <property type="protein sequence ID" value="NOJ70079.1"/>
    <property type="molecule type" value="Genomic_DNA"/>
</dbReference>
<feature type="transmembrane region" description="Helical" evidence="9">
    <location>
        <begin position="9"/>
        <end position="28"/>
    </location>
</feature>
<feature type="transmembrane region" description="Helical" evidence="9">
    <location>
        <begin position="236"/>
        <end position="263"/>
    </location>
</feature>
<dbReference type="PANTHER" id="PTHR30588:SF0">
    <property type="entry name" value="BRANCHED-CHAIN AMINO ACID PERMEASE BRNQ"/>
    <property type="match status" value="1"/>
</dbReference>
<proteinExistence type="inferred from homology"/>
<gene>
    <name evidence="10" type="primary">brnQ</name>
    <name evidence="10" type="ORF">HMI46_05880</name>
</gene>
<keyword evidence="7 9" id="KW-1133">Transmembrane helix</keyword>
<feature type="transmembrane region" description="Helical" evidence="9">
    <location>
        <begin position="415"/>
        <end position="435"/>
    </location>
</feature>
<keyword evidence="5 9" id="KW-0812">Transmembrane</keyword>
<feature type="transmembrane region" description="Helical" evidence="9">
    <location>
        <begin position="80"/>
        <end position="102"/>
    </location>
</feature>
<dbReference type="GO" id="GO:0015818">
    <property type="term" value="P:isoleucine transport"/>
    <property type="evidence" value="ECO:0007669"/>
    <property type="project" value="TreeGrafter"/>
</dbReference>
<feature type="transmembrane region" description="Helical" evidence="9">
    <location>
        <begin position="122"/>
        <end position="141"/>
    </location>
</feature>
<comment type="caution">
    <text evidence="10">The sequence shown here is derived from an EMBL/GenBank/DDBJ whole genome shotgun (WGS) entry which is preliminary data.</text>
</comment>
<dbReference type="GO" id="GO:0015820">
    <property type="term" value="P:L-leucine transport"/>
    <property type="evidence" value="ECO:0007669"/>
    <property type="project" value="TreeGrafter"/>
</dbReference>
<evidence type="ECO:0000256" key="1">
    <source>
        <dbReference type="ARBA" id="ARBA00004651"/>
    </source>
</evidence>
<name>A0AAP6ZWS4_PAEAL</name>
<protein>
    <recommendedName>
        <fullName evidence="9">Branched-chain amino acid transport system carrier protein</fullName>
    </recommendedName>
</protein>
<dbReference type="Gene3D" id="1.20.1740.10">
    <property type="entry name" value="Amino acid/polyamine transporter I"/>
    <property type="match status" value="1"/>
</dbReference>
<evidence type="ECO:0000313" key="10">
    <source>
        <dbReference type="EMBL" id="NOJ70079.1"/>
    </source>
</evidence>
<keyword evidence="6 9" id="KW-0029">Amino-acid transport</keyword>
<feature type="transmembrane region" description="Helical" evidence="9">
    <location>
        <begin position="343"/>
        <end position="364"/>
    </location>
</feature>
<evidence type="ECO:0000256" key="7">
    <source>
        <dbReference type="ARBA" id="ARBA00022989"/>
    </source>
</evidence>
<keyword evidence="4" id="KW-1003">Cell membrane</keyword>
<evidence type="ECO:0000256" key="6">
    <source>
        <dbReference type="ARBA" id="ARBA00022970"/>
    </source>
</evidence>
<reference evidence="10 11" key="1">
    <citation type="submission" date="2020-05" db="EMBL/GenBank/DDBJ databases">
        <title>Whole genome sequencing and identification of novel metabolites from Paenibacillus alvei strain JR949.</title>
        <authorList>
            <person name="Rajendhran J."/>
            <person name="Sree Pranav P."/>
            <person name="Mahalakshmi B."/>
            <person name="Karthikeyan R."/>
        </authorList>
    </citation>
    <scope>NUCLEOTIDE SEQUENCE [LARGE SCALE GENOMIC DNA]</scope>
    <source>
        <strain evidence="10 11">JR949</strain>
    </source>
</reference>
<dbReference type="GO" id="GO:0015188">
    <property type="term" value="F:L-isoleucine transmembrane transporter activity"/>
    <property type="evidence" value="ECO:0007669"/>
    <property type="project" value="TreeGrafter"/>
</dbReference>
<evidence type="ECO:0000313" key="11">
    <source>
        <dbReference type="Proteomes" id="UP000552038"/>
    </source>
</evidence>
<dbReference type="GO" id="GO:0015190">
    <property type="term" value="F:L-leucine transmembrane transporter activity"/>
    <property type="evidence" value="ECO:0007669"/>
    <property type="project" value="TreeGrafter"/>
</dbReference>
<keyword evidence="8 9" id="KW-0472">Membrane</keyword>
<feature type="transmembrane region" description="Helical" evidence="9">
    <location>
        <begin position="40"/>
        <end position="64"/>
    </location>
</feature>
<comment type="similarity">
    <text evidence="2 9">Belongs to the branched chain amino acid transporter family.</text>
</comment>
<feature type="transmembrane region" description="Helical" evidence="9">
    <location>
        <begin position="194"/>
        <end position="216"/>
    </location>
</feature>
<dbReference type="AlphaFoldDB" id="A0AAP6ZWS4"/>
<organism evidence="10 11">
    <name type="scientific">Paenibacillus alvei</name>
    <name type="common">Bacillus alvei</name>
    <dbReference type="NCBI Taxonomy" id="44250"/>
    <lineage>
        <taxon>Bacteria</taxon>
        <taxon>Bacillati</taxon>
        <taxon>Bacillota</taxon>
        <taxon>Bacilli</taxon>
        <taxon>Bacillales</taxon>
        <taxon>Paenibacillaceae</taxon>
        <taxon>Paenibacillus</taxon>
    </lineage>
</organism>
<feature type="transmembrane region" description="Helical" evidence="9">
    <location>
        <begin position="376"/>
        <end position="395"/>
    </location>
</feature>
<feature type="transmembrane region" description="Helical" evidence="9">
    <location>
        <begin position="153"/>
        <end position="174"/>
    </location>
</feature>